<evidence type="ECO:0000313" key="5">
    <source>
        <dbReference type="EMBL" id="QIV84598.1"/>
    </source>
</evidence>
<evidence type="ECO:0000256" key="2">
    <source>
        <dbReference type="ARBA" id="ARBA00093774"/>
    </source>
</evidence>
<protein>
    <recommendedName>
        <fullName evidence="4">Low molecular weight antigen MTB12-like C-terminal domain-containing protein</fullName>
    </recommendedName>
</protein>
<gene>
    <name evidence="5" type="ORF">EXE63_29770</name>
</gene>
<name>A0A6H0SB68_9MYCO</name>
<evidence type="ECO:0000313" key="6">
    <source>
        <dbReference type="Proteomes" id="UP000501849"/>
    </source>
</evidence>
<dbReference type="Proteomes" id="UP000501849">
    <property type="component" value="Chromosome"/>
</dbReference>
<dbReference type="AlphaFoldDB" id="A0A6H0SB68"/>
<dbReference type="InterPro" id="IPR058644">
    <property type="entry name" value="Mtb12-like_C"/>
</dbReference>
<comment type="similarity">
    <text evidence="2">Belongs to the MTB12 family.</text>
</comment>
<evidence type="ECO:0000256" key="1">
    <source>
        <dbReference type="ARBA" id="ARBA00022729"/>
    </source>
</evidence>
<accession>A0A6H0SB68</accession>
<proteinExistence type="inferred from homology"/>
<dbReference type="KEGG" id="mfre:EXE63_29770"/>
<sequence>MRRTSVAVLSATALVVALGFAGCGAEPIPPAPQASVSAPAVTGAQTAPQAPLPAPQAITDVLAKLADPAIPGEQKVALVQYATPEDGAALDRFAQATVDGGLAPLTFQAADLTWSPADYGDVVATVTVGSANPAPEARPFTFPMQFTLNEGAWQLTRVTADQLLELGPVPSASSVAPPPADPPR</sequence>
<organism evidence="5 6">
    <name type="scientific">Mycolicibacterium frederiksbergense</name>
    <dbReference type="NCBI Taxonomy" id="117567"/>
    <lineage>
        <taxon>Bacteria</taxon>
        <taxon>Bacillati</taxon>
        <taxon>Actinomycetota</taxon>
        <taxon>Actinomycetes</taxon>
        <taxon>Mycobacteriales</taxon>
        <taxon>Mycobacteriaceae</taxon>
        <taxon>Mycolicibacterium</taxon>
    </lineage>
</organism>
<dbReference type="Pfam" id="PF26580">
    <property type="entry name" value="Mtb12_C"/>
    <property type="match status" value="1"/>
</dbReference>
<dbReference type="EMBL" id="CP038799">
    <property type="protein sequence ID" value="QIV84598.1"/>
    <property type="molecule type" value="Genomic_DNA"/>
</dbReference>
<feature type="chain" id="PRO_5039707263" description="Low molecular weight antigen MTB12-like C-terminal domain-containing protein" evidence="3">
    <location>
        <begin position="22"/>
        <end position="184"/>
    </location>
</feature>
<reference evidence="5 6" key="1">
    <citation type="submission" date="2019-04" db="EMBL/GenBank/DDBJ databases">
        <title>Draft, Whole-Genome Sequence of the Anthracene-degrading Mycobacterium frederiksbergense LB501T, Isolated from a Polycyclic Aromatic Hydrocarbon (PAH)-Contaminated Soil.</title>
        <authorList>
            <person name="Augelletti F."/>
        </authorList>
    </citation>
    <scope>NUCLEOTIDE SEQUENCE [LARGE SCALE GENOMIC DNA]</scope>
    <source>
        <strain evidence="5 6">LB 501T</strain>
    </source>
</reference>
<keyword evidence="1 3" id="KW-0732">Signal</keyword>
<feature type="signal peptide" evidence="3">
    <location>
        <begin position="1"/>
        <end position="21"/>
    </location>
</feature>
<feature type="domain" description="Low molecular weight antigen MTB12-like C-terminal" evidence="4">
    <location>
        <begin position="51"/>
        <end position="169"/>
    </location>
</feature>
<evidence type="ECO:0000256" key="3">
    <source>
        <dbReference type="SAM" id="SignalP"/>
    </source>
</evidence>
<dbReference type="RefSeq" id="WP_168144923.1">
    <property type="nucleotide sequence ID" value="NZ_CP038799.1"/>
</dbReference>
<evidence type="ECO:0000259" key="4">
    <source>
        <dbReference type="Pfam" id="PF26580"/>
    </source>
</evidence>
<dbReference type="PROSITE" id="PS51257">
    <property type="entry name" value="PROKAR_LIPOPROTEIN"/>
    <property type="match status" value="1"/>
</dbReference>
<keyword evidence="6" id="KW-1185">Reference proteome</keyword>